<dbReference type="Proteomes" id="UP000887226">
    <property type="component" value="Unassembled WGS sequence"/>
</dbReference>
<dbReference type="Pfam" id="PF01553">
    <property type="entry name" value="Acyltransferase"/>
    <property type="match status" value="1"/>
</dbReference>
<dbReference type="CDD" id="cd07992">
    <property type="entry name" value="LPLAT_AAK14816-like"/>
    <property type="match status" value="1"/>
</dbReference>
<dbReference type="InterPro" id="IPR052744">
    <property type="entry name" value="GPAT/DAPAT"/>
</dbReference>
<evidence type="ECO:0000259" key="3">
    <source>
        <dbReference type="SMART" id="SM00563"/>
    </source>
</evidence>
<keyword evidence="2" id="KW-0812">Transmembrane</keyword>
<sequence length="767" mass="85310">MSTEQPKEKEKQQEIHEHMPHNTKPKEVAPMTNWIYDVFLWTFSILVDLFFREVHPRGSWKVPRRGPLIFVAAPHANQFVDPLILMRTLRNECHRRAAFLIAAKSMDRFLIGWFARKVGAVPVGRALDMVKPGSGTIYLPDPLADPLLVQGINTKFEGKEIQVGGLLVLPSVNGTAANAEIKEVISATELRLSKPFKAQAAMKQLTGREDLDEPGRFLDQGVKGMTEGFQGSKYKTAPKVDQTQVYDAVFDRLGTGGAIGIFPEGGSHDRTELLPLKAGVAIMALGALAQNPDSGLKIIPCGMNYFHAHKFRSRAVVEFGNPVEVPKELVELYKSGNRRDAVSQLLETIYNSLVAVTVTSPDYDTLMLIQAVRRLYNPTGKKLPLPMVVELNRRLVKGYTHYKEDPRVIALKNSVLDYNKQVRYLNLRDHQVEYAKFSIPRNLFLLFYRLGKILVLSIGVVPGLVLFAPVFAASKIISIKKSREALAASTVKLQGRDVMATWKLLVALAFAPILYNFYTILLTYWTYRNRVQGYMPDWVSLWSVVIFGYIIFPAITFAALRFGEVGMDIVKSLRPLLVSLNPRSSNIIIHLRERRVKLSAEVTDLINTLGPEMFSDFDAARVIADPFSETNSPTSPIRRTFGSQADGPVAFASIAGGSGTGVHHLPRNESFKNLANIGVFSTQPSSRSRSRSSSAGGAMGSGGFPLKSFSTLDLKADFNEVNQKIKGAMKERGQLRRRQSELARDQVERDQGSSDEESGDEESRKDA</sequence>
<dbReference type="SMART" id="SM00563">
    <property type="entry name" value="PlsC"/>
    <property type="match status" value="1"/>
</dbReference>
<keyword evidence="2" id="KW-1133">Transmembrane helix</keyword>
<dbReference type="SUPFAM" id="SSF69593">
    <property type="entry name" value="Glycerol-3-phosphate (1)-acyltransferase"/>
    <property type="match status" value="1"/>
</dbReference>
<feature type="region of interest" description="Disordered" evidence="1">
    <location>
        <begin position="1"/>
        <end position="23"/>
    </location>
</feature>
<dbReference type="InterPro" id="IPR002123">
    <property type="entry name" value="Plipid/glycerol_acylTrfase"/>
</dbReference>
<feature type="compositionally biased region" description="Basic and acidic residues" evidence="1">
    <location>
        <begin position="728"/>
        <end position="752"/>
    </location>
</feature>
<dbReference type="EMBL" id="MU253835">
    <property type="protein sequence ID" value="KAG9245687.1"/>
    <property type="molecule type" value="Genomic_DNA"/>
</dbReference>
<evidence type="ECO:0000256" key="1">
    <source>
        <dbReference type="SAM" id="MobiDB-lite"/>
    </source>
</evidence>
<reference evidence="4" key="1">
    <citation type="journal article" date="2021" name="IMA Fungus">
        <title>Genomic characterization of three marine fungi, including Emericellopsis atlantica sp. nov. with signatures of a generalist lifestyle and marine biomass degradation.</title>
        <authorList>
            <person name="Hagestad O.C."/>
            <person name="Hou L."/>
            <person name="Andersen J.H."/>
            <person name="Hansen E.H."/>
            <person name="Altermark B."/>
            <person name="Li C."/>
            <person name="Kuhnert E."/>
            <person name="Cox R.J."/>
            <person name="Crous P.W."/>
            <person name="Spatafora J.W."/>
            <person name="Lail K."/>
            <person name="Amirebrahimi M."/>
            <person name="Lipzen A."/>
            <person name="Pangilinan J."/>
            <person name="Andreopoulos W."/>
            <person name="Hayes R.D."/>
            <person name="Ng V."/>
            <person name="Grigoriev I.V."/>
            <person name="Jackson S.A."/>
            <person name="Sutton T.D.S."/>
            <person name="Dobson A.D.W."/>
            <person name="Rama T."/>
        </authorList>
    </citation>
    <scope>NUCLEOTIDE SEQUENCE</scope>
    <source>
        <strain evidence="4">TRa3180A</strain>
    </source>
</reference>
<dbReference type="PANTHER" id="PTHR31605">
    <property type="entry name" value="GLYCEROL-3-PHOSPHATE O-ACYLTRANSFERASE 1"/>
    <property type="match status" value="1"/>
</dbReference>
<dbReference type="OrthoDB" id="2427554at2759"/>
<accession>A0A9P7Z5V2</accession>
<feature type="region of interest" description="Disordered" evidence="1">
    <location>
        <begin position="681"/>
        <end position="702"/>
    </location>
</feature>
<feature type="compositionally biased region" description="Low complexity" evidence="1">
    <location>
        <begin position="685"/>
        <end position="696"/>
    </location>
</feature>
<feature type="transmembrane region" description="Helical" evidence="2">
    <location>
        <begin position="504"/>
        <end position="527"/>
    </location>
</feature>
<keyword evidence="5" id="KW-1185">Reference proteome</keyword>
<dbReference type="GO" id="GO:0004366">
    <property type="term" value="F:glycerol-3-phosphate O-acyltransferase activity"/>
    <property type="evidence" value="ECO:0007669"/>
    <property type="project" value="TreeGrafter"/>
</dbReference>
<feature type="domain" description="Phospholipid/glycerol acyltransferase" evidence="3">
    <location>
        <begin position="69"/>
        <end position="306"/>
    </location>
</feature>
<protein>
    <recommendedName>
        <fullName evidence="3">Phospholipid/glycerol acyltransferase domain-containing protein</fullName>
    </recommendedName>
</protein>
<proteinExistence type="predicted"/>
<dbReference type="GO" id="GO:0016287">
    <property type="term" value="F:glycerone-phosphate O-acyltransferase activity"/>
    <property type="evidence" value="ECO:0007669"/>
    <property type="project" value="TreeGrafter"/>
</dbReference>
<organism evidence="4 5">
    <name type="scientific">Calycina marina</name>
    <dbReference type="NCBI Taxonomy" id="1763456"/>
    <lineage>
        <taxon>Eukaryota</taxon>
        <taxon>Fungi</taxon>
        <taxon>Dikarya</taxon>
        <taxon>Ascomycota</taxon>
        <taxon>Pezizomycotina</taxon>
        <taxon>Leotiomycetes</taxon>
        <taxon>Helotiales</taxon>
        <taxon>Pezizellaceae</taxon>
        <taxon>Calycina</taxon>
    </lineage>
</organism>
<gene>
    <name evidence="4" type="ORF">BJ878DRAFT_338853</name>
</gene>
<name>A0A9P7Z5V2_9HELO</name>
<evidence type="ECO:0000313" key="4">
    <source>
        <dbReference type="EMBL" id="KAG9245687.1"/>
    </source>
</evidence>
<evidence type="ECO:0000256" key="2">
    <source>
        <dbReference type="SAM" id="Phobius"/>
    </source>
</evidence>
<dbReference type="AlphaFoldDB" id="A0A9P7Z5V2"/>
<feature type="region of interest" description="Disordered" evidence="1">
    <location>
        <begin position="727"/>
        <end position="767"/>
    </location>
</feature>
<feature type="transmembrane region" description="Helical" evidence="2">
    <location>
        <begin position="539"/>
        <end position="562"/>
    </location>
</feature>
<keyword evidence="2" id="KW-0472">Membrane</keyword>
<evidence type="ECO:0000313" key="5">
    <source>
        <dbReference type="Proteomes" id="UP000887226"/>
    </source>
</evidence>
<feature type="transmembrane region" description="Helical" evidence="2">
    <location>
        <begin position="453"/>
        <end position="473"/>
    </location>
</feature>
<dbReference type="PANTHER" id="PTHR31605:SF0">
    <property type="entry name" value="GLYCEROL-3-PHOSPHATE O-ACYLTRANSFERASE 1"/>
    <property type="match status" value="1"/>
</dbReference>
<dbReference type="GO" id="GO:0008654">
    <property type="term" value="P:phospholipid biosynthetic process"/>
    <property type="evidence" value="ECO:0007669"/>
    <property type="project" value="TreeGrafter"/>
</dbReference>
<comment type="caution">
    <text evidence="4">The sequence shown here is derived from an EMBL/GenBank/DDBJ whole genome shotgun (WGS) entry which is preliminary data.</text>
</comment>